<name>A0ACC2GQJ0_DALPE</name>
<sequence>MGGLGNGRRGGRSPPLMIGALIAFVLVLGFNYWLSNSRNLELQTKLDDLEAQMRRSLSEHGVDEVKKNEFQAEIHRLKEESSRMQSLNKRLEGVQNTCTQEKTSQRINISSSSKTIQDLKSQLQVLKVDSGKCEKEFQTCQGRLNNLNSKLTYDMTQCNTQILSQKEECDEKVAAAKQEVQKKLDKINVSLSSQNNTAPTQKGRVLKEAISVEEAPEKTVVDDTKTTPVNGHAPVSSVSFVAKSLAAESLAADRKASELETNEILVDKAVSSMKASPPSTGVKGTKPETVEETRNIIQLRKSNMTKNTKLEVIDTHGGVPPPKGADDILLIQRNEEEALIGQENEEEALIGQKVEEEALIGQKVEDPEEDYDGDEPIVGGVDLDNQNPMSDKIDKQAEREMQEELADYNGDDENEGEFEADKQEALTQF</sequence>
<dbReference type="Proteomes" id="UP001157502">
    <property type="component" value="Chromosome 10"/>
</dbReference>
<protein>
    <submittedName>
        <fullName evidence="1">Uncharacterized protein</fullName>
    </submittedName>
</protein>
<accession>A0ACC2GQJ0</accession>
<dbReference type="EMBL" id="CM055737">
    <property type="protein sequence ID" value="KAJ8005974.1"/>
    <property type="molecule type" value="Genomic_DNA"/>
</dbReference>
<reference evidence="1" key="1">
    <citation type="submission" date="2021-05" db="EMBL/GenBank/DDBJ databases">
        <authorList>
            <person name="Pan Q."/>
            <person name="Jouanno E."/>
            <person name="Zahm M."/>
            <person name="Klopp C."/>
            <person name="Cabau C."/>
            <person name="Louis A."/>
            <person name="Berthelot C."/>
            <person name="Parey E."/>
            <person name="Roest Crollius H."/>
            <person name="Montfort J."/>
            <person name="Robinson-Rechavi M."/>
            <person name="Bouchez O."/>
            <person name="Lampietro C."/>
            <person name="Lopez Roques C."/>
            <person name="Donnadieu C."/>
            <person name="Postlethwait J."/>
            <person name="Bobe J."/>
            <person name="Dillon D."/>
            <person name="Chandos A."/>
            <person name="von Hippel F."/>
            <person name="Guiguen Y."/>
        </authorList>
    </citation>
    <scope>NUCLEOTIDE SEQUENCE</scope>
    <source>
        <strain evidence="1">YG-Jan2019</strain>
    </source>
</reference>
<gene>
    <name evidence="1" type="ORF">DPEC_G00123460</name>
</gene>
<proteinExistence type="predicted"/>
<organism evidence="1 2">
    <name type="scientific">Dallia pectoralis</name>
    <name type="common">Alaska blackfish</name>
    <dbReference type="NCBI Taxonomy" id="75939"/>
    <lineage>
        <taxon>Eukaryota</taxon>
        <taxon>Metazoa</taxon>
        <taxon>Chordata</taxon>
        <taxon>Craniata</taxon>
        <taxon>Vertebrata</taxon>
        <taxon>Euteleostomi</taxon>
        <taxon>Actinopterygii</taxon>
        <taxon>Neopterygii</taxon>
        <taxon>Teleostei</taxon>
        <taxon>Protacanthopterygii</taxon>
        <taxon>Esociformes</taxon>
        <taxon>Umbridae</taxon>
        <taxon>Dallia</taxon>
    </lineage>
</organism>
<keyword evidence="2" id="KW-1185">Reference proteome</keyword>
<comment type="caution">
    <text evidence="1">The sequence shown here is derived from an EMBL/GenBank/DDBJ whole genome shotgun (WGS) entry which is preliminary data.</text>
</comment>
<evidence type="ECO:0000313" key="2">
    <source>
        <dbReference type="Proteomes" id="UP001157502"/>
    </source>
</evidence>
<evidence type="ECO:0000313" key="1">
    <source>
        <dbReference type="EMBL" id="KAJ8005974.1"/>
    </source>
</evidence>